<sequence>MIGEDLQKFSESRVMRTIAIGRVPIRNLPKIRASRCVELPLRLPVCQISWLIFFPRTTSTQMRSRRISKPVSPSGAVGPWPVMATRTPTTVLEPLQWLSFIGP</sequence>
<keyword evidence="2" id="KW-1185">Reference proteome</keyword>
<reference evidence="1 2" key="1">
    <citation type="journal article" date="2019" name="Sci. Rep.">
        <title>Orb-weaving spider Araneus ventricosus genome elucidates the spidroin gene catalogue.</title>
        <authorList>
            <person name="Kono N."/>
            <person name="Nakamura H."/>
            <person name="Ohtoshi R."/>
            <person name="Moran D.A.P."/>
            <person name="Shinohara A."/>
            <person name="Yoshida Y."/>
            <person name="Fujiwara M."/>
            <person name="Mori M."/>
            <person name="Tomita M."/>
            <person name="Arakawa K."/>
        </authorList>
    </citation>
    <scope>NUCLEOTIDE SEQUENCE [LARGE SCALE GENOMIC DNA]</scope>
</reference>
<evidence type="ECO:0000313" key="1">
    <source>
        <dbReference type="EMBL" id="GBN96627.1"/>
    </source>
</evidence>
<accession>A0A4Y2T7S6</accession>
<name>A0A4Y2T7S6_ARAVE</name>
<dbReference type="EMBL" id="BGPR01026693">
    <property type="protein sequence ID" value="GBN96627.1"/>
    <property type="molecule type" value="Genomic_DNA"/>
</dbReference>
<protein>
    <submittedName>
        <fullName evidence="1">Uncharacterized protein</fullName>
    </submittedName>
</protein>
<gene>
    <name evidence="1" type="ORF">AVEN_98908_1</name>
</gene>
<dbReference type="Proteomes" id="UP000499080">
    <property type="component" value="Unassembled WGS sequence"/>
</dbReference>
<comment type="caution">
    <text evidence="1">The sequence shown here is derived from an EMBL/GenBank/DDBJ whole genome shotgun (WGS) entry which is preliminary data.</text>
</comment>
<proteinExistence type="predicted"/>
<organism evidence="1 2">
    <name type="scientific">Araneus ventricosus</name>
    <name type="common">Orbweaver spider</name>
    <name type="synonym">Epeira ventricosa</name>
    <dbReference type="NCBI Taxonomy" id="182803"/>
    <lineage>
        <taxon>Eukaryota</taxon>
        <taxon>Metazoa</taxon>
        <taxon>Ecdysozoa</taxon>
        <taxon>Arthropoda</taxon>
        <taxon>Chelicerata</taxon>
        <taxon>Arachnida</taxon>
        <taxon>Araneae</taxon>
        <taxon>Araneomorphae</taxon>
        <taxon>Entelegynae</taxon>
        <taxon>Araneoidea</taxon>
        <taxon>Araneidae</taxon>
        <taxon>Araneus</taxon>
    </lineage>
</organism>
<evidence type="ECO:0000313" key="2">
    <source>
        <dbReference type="Proteomes" id="UP000499080"/>
    </source>
</evidence>
<dbReference type="AlphaFoldDB" id="A0A4Y2T7S6"/>